<accession>A0A850TCS8</accession>
<dbReference type="EMBL" id="JACADJ010000087">
    <property type="protein sequence ID" value="NWH06578.1"/>
    <property type="molecule type" value="Genomic_DNA"/>
</dbReference>
<sequence length="190" mass="20837">MNKAMLTGFLIGTILVLTVWLMFFKGSGYSEPESPMNPQVISMDVGKKTELEGGSPDMVSDLHDDAGGESQSEVTVRIPDERPGPWKTADVECVADEPGADVQAQAKPQMNGALPDDSPQGSDHREKAVFWQGFSSRAKALKFARYVGSALNLPCEAEKTEKGYQVFFRYSDPADQQRKMTILENAGFLK</sequence>
<dbReference type="Proteomes" id="UP000553343">
    <property type="component" value="Unassembled WGS sequence"/>
</dbReference>
<dbReference type="RefSeq" id="WP_178368033.1">
    <property type="nucleotide sequence ID" value="NZ_JACADJ010000087.1"/>
</dbReference>
<evidence type="ECO:0000313" key="2">
    <source>
        <dbReference type="EMBL" id="NWH06578.1"/>
    </source>
</evidence>
<proteinExistence type="predicted"/>
<name>A0A850TCS8_9BACT</name>
<keyword evidence="3" id="KW-1185">Reference proteome</keyword>
<protein>
    <submittedName>
        <fullName evidence="2">Uncharacterized protein</fullName>
    </submittedName>
</protein>
<comment type="caution">
    <text evidence="2">The sequence shown here is derived from an EMBL/GenBank/DDBJ whole genome shotgun (WGS) entry which is preliminary data.</text>
</comment>
<dbReference type="AlphaFoldDB" id="A0A850TCS8"/>
<evidence type="ECO:0000313" key="3">
    <source>
        <dbReference type="Proteomes" id="UP000553343"/>
    </source>
</evidence>
<evidence type="ECO:0000256" key="1">
    <source>
        <dbReference type="SAM" id="MobiDB-lite"/>
    </source>
</evidence>
<feature type="region of interest" description="Disordered" evidence="1">
    <location>
        <begin position="103"/>
        <end position="124"/>
    </location>
</feature>
<reference evidence="2 3" key="1">
    <citation type="submission" date="2020-06" db="EMBL/GenBank/DDBJ databases">
        <title>High-quality draft genome of sulfate reducer Desulfobacter latus type strain AcrS2 isolated from marine sediment.</title>
        <authorList>
            <person name="Hoppe M."/>
            <person name="Larsen C.K."/>
            <person name="Marshall I.P.G."/>
            <person name="Schramm A."/>
            <person name="Marietou A.G."/>
        </authorList>
    </citation>
    <scope>NUCLEOTIDE SEQUENCE [LARGE SCALE GENOMIC DNA]</scope>
    <source>
        <strain evidence="2 3">AcRS2</strain>
    </source>
</reference>
<organism evidence="2 3">
    <name type="scientific">Desulfobacter latus</name>
    <dbReference type="NCBI Taxonomy" id="2292"/>
    <lineage>
        <taxon>Bacteria</taxon>
        <taxon>Pseudomonadati</taxon>
        <taxon>Thermodesulfobacteriota</taxon>
        <taxon>Desulfobacteria</taxon>
        <taxon>Desulfobacterales</taxon>
        <taxon>Desulfobacteraceae</taxon>
        <taxon>Desulfobacter</taxon>
    </lineage>
</organism>
<gene>
    <name evidence="2" type="ORF">HXW94_16565</name>
</gene>